<comment type="similarity">
    <text evidence="2">Belongs to the aldo/keto reductase family. Glutamate--cysteine ligase light chain subfamily.</text>
</comment>
<evidence type="ECO:0000256" key="3">
    <source>
        <dbReference type="ARBA" id="ARBA00011532"/>
    </source>
</evidence>
<dbReference type="Proteomes" id="UP000887578">
    <property type="component" value="Unplaced"/>
</dbReference>
<evidence type="ECO:0000256" key="4">
    <source>
        <dbReference type="ARBA" id="ARBA00022684"/>
    </source>
</evidence>
<dbReference type="PANTHER" id="PTHR13295">
    <property type="entry name" value="GLUTAMATE CYSTEINE LIGASE REGULATORY SUBUNIT"/>
    <property type="match status" value="1"/>
</dbReference>
<comment type="pathway">
    <text evidence="1">Sulfur metabolism; glutathione biosynthesis; glutathione from L-cysteine and L-glutamate: step 1/2.</text>
</comment>
<keyword evidence="4" id="KW-0317">Glutathione biosynthesis</keyword>
<dbReference type="InterPro" id="IPR023210">
    <property type="entry name" value="NADP_OxRdtase_dom"/>
</dbReference>
<evidence type="ECO:0000256" key="8">
    <source>
        <dbReference type="ARBA" id="ARBA00032926"/>
    </source>
</evidence>
<dbReference type="GO" id="GO:0035226">
    <property type="term" value="F:glutamate-cysteine ligase catalytic subunit binding"/>
    <property type="evidence" value="ECO:0007669"/>
    <property type="project" value="InterPro"/>
</dbReference>
<dbReference type="InterPro" id="IPR032963">
    <property type="entry name" value="Gclm"/>
</dbReference>
<evidence type="ECO:0000256" key="2">
    <source>
        <dbReference type="ARBA" id="ARBA00008612"/>
    </source>
</evidence>
<evidence type="ECO:0000256" key="1">
    <source>
        <dbReference type="ARBA" id="ARBA00005006"/>
    </source>
</evidence>
<dbReference type="Gene3D" id="3.20.20.100">
    <property type="entry name" value="NADP-dependent oxidoreductase domain"/>
    <property type="match status" value="1"/>
</dbReference>
<comment type="subunit">
    <text evidence="3">Heterodimer of a catalytic heavy chain and a regulatory light chain.</text>
</comment>
<feature type="domain" description="NADP-dependent oxidoreductase" evidence="9">
    <location>
        <begin position="81"/>
        <end position="210"/>
    </location>
</feature>
<organism evidence="10 11">
    <name type="scientific">Panagrolaimus davidi</name>
    <dbReference type="NCBI Taxonomy" id="227884"/>
    <lineage>
        <taxon>Eukaryota</taxon>
        <taxon>Metazoa</taxon>
        <taxon>Ecdysozoa</taxon>
        <taxon>Nematoda</taxon>
        <taxon>Chromadorea</taxon>
        <taxon>Rhabditida</taxon>
        <taxon>Tylenchina</taxon>
        <taxon>Panagrolaimomorpha</taxon>
        <taxon>Panagrolaimoidea</taxon>
        <taxon>Panagrolaimidae</taxon>
        <taxon>Panagrolaimus</taxon>
    </lineage>
</organism>
<evidence type="ECO:0000256" key="7">
    <source>
        <dbReference type="ARBA" id="ARBA00031732"/>
    </source>
</evidence>
<evidence type="ECO:0000256" key="5">
    <source>
        <dbReference type="ARBA" id="ARBA00030406"/>
    </source>
</evidence>
<name>A0A914QI45_9BILA</name>
<dbReference type="SUPFAM" id="SSF51430">
    <property type="entry name" value="NAD(P)-linked oxidoreductase"/>
    <property type="match status" value="1"/>
</dbReference>
<dbReference type="WBParaSite" id="PDA_v2.g26984.t1">
    <property type="protein sequence ID" value="PDA_v2.g26984.t1"/>
    <property type="gene ID" value="PDA_v2.g26984"/>
</dbReference>
<dbReference type="GO" id="GO:0006750">
    <property type="term" value="P:glutathione biosynthetic process"/>
    <property type="evidence" value="ECO:0007669"/>
    <property type="project" value="UniProtKB-KW"/>
</dbReference>
<evidence type="ECO:0000259" key="9">
    <source>
        <dbReference type="Pfam" id="PF00248"/>
    </source>
</evidence>
<proteinExistence type="inferred from homology"/>
<evidence type="ECO:0000313" key="11">
    <source>
        <dbReference type="WBParaSite" id="PDA_v2.g26984.t1"/>
    </source>
</evidence>
<evidence type="ECO:0000256" key="6">
    <source>
        <dbReference type="ARBA" id="ARBA00031154"/>
    </source>
</evidence>
<dbReference type="InterPro" id="IPR036812">
    <property type="entry name" value="NAD(P)_OxRdtase_dom_sf"/>
</dbReference>
<protein>
    <recommendedName>
        <fullName evidence="7">GCS light chain</fullName>
    </recommendedName>
    <alternativeName>
        <fullName evidence="5">Gamma-ECS regulatory subunit</fullName>
    </alternativeName>
    <alternativeName>
        <fullName evidence="8">Gamma-glutamylcysteine synthetase regulatory subunit</fullName>
    </alternativeName>
    <alternativeName>
        <fullName evidence="6">Glutamate--cysteine ligase modifier subunit</fullName>
    </alternativeName>
</protein>
<reference evidence="11" key="1">
    <citation type="submission" date="2022-11" db="UniProtKB">
        <authorList>
            <consortium name="WormBaseParasite"/>
        </authorList>
    </citation>
    <scope>IDENTIFICATION</scope>
</reference>
<keyword evidence="10" id="KW-1185">Reference proteome</keyword>
<accession>A0A914QI45</accession>
<evidence type="ECO:0000313" key="10">
    <source>
        <dbReference type="Proteomes" id="UP000887578"/>
    </source>
</evidence>
<sequence length="272" mass="30809">MTSVNSTAWESLVNRLKSLKSFRLHTGNINNYVELKMKRFKSSSEELVACLDVQFSNLNENVKVSDNGTLLLSSKDAAITHDRDDLKITLKVFLNEFSINEVDSSIVAIFDELKVDSIEQLIIDFPHSGDDEVDNVWLEKVLTVWKELEKLVSNGKVISIGVADFNLKALKMLVDKADVKPCVNHFSIDGCCVVPPELQSYAAENDIQLLTHNDPHPFPLREVFQTICTLNKDAPVCREIFTPTWAARYSVWIRRRSIMAAKGYIVQFQSTE</sequence>
<dbReference type="AlphaFoldDB" id="A0A914QI45"/>
<dbReference type="GO" id="GO:0030234">
    <property type="term" value="F:enzyme regulator activity"/>
    <property type="evidence" value="ECO:0007669"/>
    <property type="project" value="TreeGrafter"/>
</dbReference>
<dbReference type="Pfam" id="PF00248">
    <property type="entry name" value="Aldo_ket_red"/>
    <property type="match status" value="1"/>
</dbReference>
<dbReference type="GO" id="GO:0017109">
    <property type="term" value="C:glutamate-cysteine ligase complex"/>
    <property type="evidence" value="ECO:0007669"/>
    <property type="project" value="TreeGrafter"/>
</dbReference>
<dbReference type="PANTHER" id="PTHR13295:SF4">
    <property type="entry name" value="GLUTAMATE--CYSTEINE LIGASE REGULATORY SUBUNIT"/>
    <property type="match status" value="1"/>
</dbReference>